<keyword evidence="6" id="KW-1185">Reference proteome</keyword>
<dbReference type="Pfam" id="PF00271">
    <property type="entry name" value="Helicase_C"/>
    <property type="match status" value="1"/>
</dbReference>
<feature type="domain" description="Helicase ATP-binding" evidence="3">
    <location>
        <begin position="138"/>
        <end position="303"/>
    </location>
</feature>
<gene>
    <name evidence="5" type="ORF">MAM1_0030d02352</name>
</gene>
<dbReference type="SMART" id="SM00490">
    <property type="entry name" value="HELICc"/>
    <property type="match status" value="1"/>
</dbReference>
<proteinExistence type="predicted"/>
<dbReference type="Pfam" id="PF04851">
    <property type="entry name" value="ResIII"/>
    <property type="match status" value="1"/>
</dbReference>
<organism evidence="5">
    <name type="scientific">Mucor ambiguus</name>
    <dbReference type="NCBI Taxonomy" id="91626"/>
    <lineage>
        <taxon>Eukaryota</taxon>
        <taxon>Fungi</taxon>
        <taxon>Fungi incertae sedis</taxon>
        <taxon>Mucoromycota</taxon>
        <taxon>Mucoromycotina</taxon>
        <taxon>Mucoromycetes</taxon>
        <taxon>Mucorales</taxon>
        <taxon>Mucorineae</taxon>
        <taxon>Mucoraceae</taxon>
        <taxon>Mucor</taxon>
    </lineage>
</organism>
<dbReference type="OrthoDB" id="16911at2759"/>
<dbReference type="InterPro" id="IPR027417">
    <property type="entry name" value="P-loop_NTPase"/>
</dbReference>
<evidence type="ECO:0000313" key="5">
    <source>
        <dbReference type="EMBL" id="GAN02902.1"/>
    </source>
</evidence>
<accession>A0A0C9MIJ7</accession>
<evidence type="ECO:0000256" key="1">
    <source>
        <dbReference type="ARBA" id="ARBA00022806"/>
    </source>
</evidence>
<dbReference type="GO" id="GO:0036121">
    <property type="term" value="F:double-stranded DNA helicase activity"/>
    <property type="evidence" value="ECO:0007669"/>
    <property type="project" value="TreeGrafter"/>
</dbReference>
<dbReference type="Pfam" id="PF02179">
    <property type="entry name" value="BAG"/>
    <property type="match status" value="1"/>
</dbReference>
<feature type="domain" description="BAG" evidence="2">
    <location>
        <begin position="88"/>
        <end position="147"/>
    </location>
</feature>
<feature type="domain" description="Helicase C-terminal" evidence="4">
    <location>
        <begin position="361"/>
        <end position="510"/>
    </location>
</feature>
<dbReference type="Gene3D" id="3.40.50.300">
    <property type="entry name" value="P-loop containing nucleotide triphosphate hydrolases"/>
    <property type="match status" value="2"/>
</dbReference>
<dbReference type="GO" id="GO:0051087">
    <property type="term" value="F:protein-folding chaperone binding"/>
    <property type="evidence" value="ECO:0007669"/>
    <property type="project" value="InterPro"/>
</dbReference>
<dbReference type="PANTHER" id="PTHR47396:SF1">
    <property type="entry name" value="ATP-DEPENDENT HELICASE IRC3-RELATED"/>
    <property type="match status" value="1"/>
</dbReference>
<dbReference type="InterPro" id="IPR036533">
    <property type="entry name" value="BAG_dom_sf"/>
</dbReference>
<dbReference type="Proteomes" id="UP000053815">
    <property type="component" value="Unassembled WGS sequence"/>
</dbReference>
<dbReference type="SUPFAM" id="SSF63491">
    <property type="entry name" value="BAG domain"/>
    <property type="match status" value="1"/>
</dbReference>
<evidence type="ECO:0000259" key="2">
    <source>
        <dbReference type="PROSITE" id="PS51035"/>
    </source>
</evidence>
<keyword evidence="1 5" id="KW-0378">Hydrolase</keyword>
<name>A0A0C9MIJ7_9FUNG</name>
<dbReference type="AlphaFoldDB" id="A0A0C9MIJ7"/>
<evidence type="ECO:0000259" key="4">
    <source>
        <dbReference type="PROSITE" id="PS51194"/>
    </source>
</evidence>
<dbReference type="PROSITE" id="PS51035">
    <property type="entry name" value="BAG"/>
    <property type="match status" value="1"/>
</dbReference>
<dbReference type="InterPro" id="IPR050742">
    <property type="entry name" value="Helicase_Restrict-Modif_Enz"/>
</dbReference>
<dbReference type="PROSITE" id="PS51194">
    <property type="entry name" value="HELICASE_CTER"/>
    <property type="match status" value="1"/>
</dbReference>
<sequence>MKLQVSGANLKDDNATLSSVGIHTNSIITLNGELVDESVVKQTASGNPEEYGLMVRIAKIVDTLADGTLDQIKEFEDMISASSGKKLSENDKKKLQDKGIYLSEKIMQGLISLDGVECPSSFETARQRRRDGVRLSQQLLERVDKSRAVVRDLCSGKTVIISNLIPLIPSPTSEATKVLLLAHRTELLDQAHNQIRRYNPQLNVQVEQGKRKVDVEKADVVIASVPTLGRQDSARISQYDPNLFKAVLIDEAHHATAGTYKRILEYFNFNEEGCKKLLWGCTATVKRHDGEALQQVFDRITYHKGFMEMIEQKYLCPMRVTIVNTMVDLSAVRSTSEDFVQKDLAEAVNTNPRNQVIVSSWIKYAHEKGRKATLVFAVDINHTIELCNAFIDAGINAKFITSKSNAIERLQVLEDFRQGKVPVLVNCAILTEGTDIPIVDCILLTRPTQSTTLFQQMFGRGLRLFPGKDDCLVIDFEDNFKDKGKHSLITIPTLLGLNVSSVVENQDILELEEQTIQYQNAVALQELEDLKEQEKREASALALDPNRVKIKVTEYEDLNELIADLTNSEATYKSSPFGWIDVGNDKCVLYVPTKGHVILERSKETQLWVGSFRYQLAGKSKFAKPTSIHLEAALRTEAIRGADTWIRKQFPMLPRYVHQQMFKSAPFRYDRVTDAQLRALKQYKIEIPSEITKGQAMVLLTKLKFGQLAFWKSQIDQNIKMKRAEKKKQKVAILSRKHDHIGDYYQQE</sequence>
<dbReference type="PANTHER" id="PTHR47396">
    <property type="entry name" value="TYPE I RESTRICTION ENZYME ECOKI R PROTEIN"/>
    <property type="match status" value="1"/>
</dbReference>
<dbReference type="InterPro" id="IPR001650">
    <property type="entry name" value="Helicase_C-like"/>
</dbReference>
<keyword evidence="1 5" id="KW-0067">ATP-binding</keyword>
<evidence type="ECO:0000259" key="3">
    <source>
        <dbReference type="PROSITE" id="PS51192"/>
    </source>
</evidence>
<dbReference type="GO" id="GO:0032042">
    <property type="term" value="P:mitochondrial DNA metabolic process"/>
    <property type="evidence" value="ECO:0007669"/>
    <property type="project" value="TreeGrafter"/>
</dbReference>
<dbReference type="SUPFAM" id="SSF52540">
    <property type="entry name" value="P-loop containing nucleoside triphosphate hydrolases"/>
    <property type="match status" value="1"/>
</dbReference>
<dbReference type="GO" id="GO:0016787">
    <property type="term" value="F:hydrolase activity"/>
    <property type="evidence" value="ECO:0007669"/>
    <property type="project" value="InterPro"/>
</dbReference>
<dbReference type="EMBL" id="DF836319">
    <property type="protein sequence ID" value="GAN02902.1"/>
    <property type="molecule type" value="Genomic_DNA"/>
</dbReference>
<reference evidence="5" key="1">
    <citation type="submission" date="2014-09" db="EMBL/GenBank/DDBJ databases">
        <title>Draft genome sequence of an oleaginous Mucoromycotina fungus Mucor ambiguus NBRC6742.</title>
        <authorList>
            <person name="Takeda I."/>
            <person name="Yamane N."/>
            <person name="Morita T."/>
            <person name="Tamano K."/>
            <person name="Machida M."/>
            <person name="Baker S."/>
            <person name="Koike H."/>
        </authorList>
    </citation>
    <scope>NUCLEOTIDE SEQUENCE</scope>
    <source>
        <strain evidence="5">NBRC 6742</strain>
    </source>
</reference>
<dbReference type="InterPro" id="IPR014001">
    <property type="entry name" value="Helicase_ATP-bd"/>
</dbReference>
<dbReference type="InterPro" id="IPR003103">
    <property type="entry name" value="BAG_domain"/>
</dbReference>
<dbReference type="GO" id="GO:0061749">
    <property type="term" value="F:forked DNA-dependent helicase activity"/>
    <property type="evidence" value="ECO:0007669"/>
    <property type="project" value="TreeGrafter"/>
</dbReference>
<evidence type="ECO:0000313" key="6">
    <source>
        <dbReference type="Proteomes" id="UP000053815"/>
    </source>
</evidence>
<keyword evidence="1 5" id="KW-0347">Helicase</keyword>
<protein>
    <submittedName>
        <fullName evidence="5">ATP-dependent DNA helicase</fullName>
    </submittedName>
</protein>
<dbReference type="PROSITE" id="PS51192">
    <property type="entry name" value="HELICASE_ATP_BIND_1"/>
    <property type="match status" value="1"/>
</dbReference>
<dbReference type="STRING" id="91626.A0A0C9MIJ7"/>
<dbReference type="GO" id="GO:0070125">
    <property type="term" value="P:mitochondrial translational elongation"/>
    <property type="evidence" value="ECO:0007669"/>
    <property type="project" value="TreeGrafter"/>
</dbReference>
<keyword evidence="1 5" id="KW-0547">Nucleotide-binding</keyword>
<dbReference type="GO" id="GO:0005524">
    <property type="term" value="F:ATP binding"/>
    <property type="evidence" value="ECO:0007669"/>
    <property type="project" value="InterPro"/>
</dbReference>
<dbReference type="InterPro" id="IPR006935">
    <property type="entry name" value="Helicase/UvrB_N"/>
</dbReference>
<dbReference type="GO" id="GO:0000403">
    <property type="term" value="F:Y-form DNA binding"/>
    <property type="evidence" value="ECO:0007669"/>
    <property type="project" value="TreeGrafter"/>
</dbReference>
<dbReference type="GO" id="GO:0005759">
    <property type="term" value="C:mitochondrial matrix"/>
    <property type="evidence" value="ECO:0007669"/>
    <property type="project" value="TreeGrafter"/>
</dbReference>
<dbReference type="Gene3D" id="1.20.58.120">
    <property type="entry name" value="BAG domain"/>
    <property type="match status" value="1"/>
</dbReference>
<dbReference type="CDD" id="cd18799">
    <property type="entry name" value="SF2_C_EcoAI-like"/>
    <property type="match status" value="1"/>
</dbReference>